<sequence>MKIITGKEWNKAVYNGSININNKKNAINALNVFPVPDGDTGSNMSSTISSACNSECLEDDCGIESASRIVAQNMLMSARGNSGVILSQIFKGFSNGFASKKSANAFDLVNAFEMAAKSAYGAVLKPVEGTILTVIREVSEGLKNQVVVDTTIEEVFEIAVKLARKSCDGTPKLLKILKEVGVTDSGGEGLYAILQGMSAYFSGNKVEPIVVEESVEKFISDEEVYEGEFGYCTEFILELYKPKKFDKDYLVRKLEKIGNSMVVVNDDKILKVHIHTPKPGDVLNSVNSLGQFVKIKIDNMTLQANNSKKTAKKKQTEAPNNVELKNSAIVSCNTGQGIVTLMKENGVSYVVDGGQTNNPSIQDIVNAINAVNAKTVFVLPNNSNIILSAQQAGTIIRDKNVIIIPTRSQVQGLNVALNYSSENSDEENHELMSNSLKHIRYGEIAAAIKDAKLNGIKVKVSDYMVIVEGKLQKTSKSLFNAAQLLVSELVSDDSQVVTIIYGQDVSENDALELQNYIETTYDLVVEIYQGDQGIYPYLISVE</sequence>
<dbReference type="SUPFAM" id="SSF101473">
    <property type="entry name" value="DhaL-like"/>
    <property type="match status" value="1"/>
</dbReference>
<accession>A0A454CAC3</accession>
<evidence type="ECO:0000259" key="1">
    <source>
        <dbReference type="PROSITE" id="PS51480"/>
    </source>
</evidence>
<dbReference type="Pfam" id="PF13684">
    <property type="entry name" value="FakA-like_C"/>
    <property type="match status" value="1"/>
</dbReference>
<gene>
    <name evidence="2" type="ORF">KN71_002890</name>
</gene>
<dbReference type="SMART" id="SM01121">
    <property type="entry name" value="Dak1_2"/>
    <property type="match status" value="1"/>
</dbReference>
<dbReference type="EMBL" id="CP033021">
    <property type="protein sequence ID" value="AYN65615.1"/>
    <property type="molecule type" value="Genomic_DNA"/>
</dbReference>
<dbReference type="InterPro" id="IPR036117">
    <property type="entry name" value="DhaL_dom_sf"/>
</dbReference>
<dbReference type="InterPro" id="IPR050270">
    <property type="entry name" value="DegV_domain_contain"/>
</dbReference>
<reference evidence="2 3" key="1">
    <citation type="submission" date="2014-08" db="EMBL/GenBank/DDBJ databases">
        <authorList>
            <person name="Kuleshov K."/>
            <person name="Dedkov V."/>
            <person name="Markelov M."/>
            <person name="Pimkina E."/>
        </authorList>
    </citation>
    <scope>NUCLEOTIDE SEQUENCE [LARGE SCALE GENOMIC DNA]</scope>
    <source>
        <strain evidence="3">TOA</strain>
    </source>
</reference>
<reference evidence="2 3" key="2">
    <citation type="submission" date="2018-10" db="EMBL/GenBank/DDBJ databases">
        <title>Detection and isolation of Mycoplasma hominis as a predominant microorganism from pelvic cavity of patient with salpingitis and tubo-ovarian abscess.</title>
        <authorList>
            <person name="Guschin A.E."/>
            <person name="Khayrullina G.A."/>
            <person name="Rakovskaya I.V."/>
            <person name="Shelenkov A.A."/>
            <person name="Shagin D.A."/>
        </authorList>
    </citation>
    <scope>NUCLEOTIDE SEQUENCE [LARGE SCALE GENOMIC DNA]</scope>
    <source>
        <strain evidence="3">TOA</strain>
    </source>
</reference>
<dbReference type="RefSeq" id="WP_036438687.1">
    <property type="nucleotide sequence ID" value="NZ_CP033021.1"/>
</dbReference>
<proteinExistence type="predicted"/>
<evidence type="ECO:0000313" key="3">
    <source>
        <dbReference type="Proteomes" id="UP000029712"/>
    </source>
</evidence>
<dbReference type="InterPro" id="IPR048394">
    <property type="entry name" value="FakA-like_M"/>
</dbReference>
<dbReference type="InterPro" id="IPR004007">
    <property type="entry name" value="DhaL_dom"/>
</dbReference>
<dbReference type="GO" id="GO:0006071">
    <property type="term" value="P:glycerol metabolic process"/>
    <property type="evidence" value="ECO:0007669"/>
    <property type="project" value="InterPro"/>
</dbReference>
<dbReference type="GO" id="GO:0004371">
    <property type="term" value="F:glycerone kinase activity"/>
    <property type="evidence" value="ECO:0007669"/>
    <property type="project" value="InterPro"/>
</dbReference>
<dbReference type="InterPro" id="IPR019986">
    <property type="entry name" value="YloV-like"/>
</dbReference>
<name>A0A454CAC3_METHO</name>
<dbReference type="NCBIfam" id="TIGR03599">
    <property type="entry name" value="YloV"/>
    <property type="match status" value="1"/>
</dbReference>
<dbReference type="InterPro" id="IPR033470">
    <property type="entry name" value="FakA-like_C"/>
</dbReference>
<dbReference type="PANTHER" id="PTHR33434">
    <property type="entry name" value="DEGV DOMAIN-CONTAINING PROTEIN DR_1986-RELATED"/>
    <property type="match status" value="1"/>
</dbReference>
<dbReference type="Gene3D" id="1.25.40.340">
    <property type="match status" value="1"/>
</dbReference>
<evidence type="ECO:0000313" key="2">
    <source>
        <dbReference type="EMBL" id="AYN65615.1"/>
    </source>
</evidence>
<protein>
    <submittedName>
        <fullName evidence="2">DAK2 domain-containing protein</fullName>
    </submittedName>
</protein>
<dbReference type="OrthoDB" id="9760324at2"/>
<dbReference type="Proteomes" id="UP000029712">
    <property type="component" value="Chromosome"/>
</dbReference>
<dbReference type="Pfam" id="PF02734">
    <property type="entry name" value="Dak2"/>
    <property type="match status" value="1"/>
</dbReference>
<dbReference type="PROSITE" id="PS51480">
    <property type="entry name" value="DHAL"/>
    <property type="match status" value="1"/>
</dbReference>
<feature type="domain" description="DhaL" evidence="1">
    <location>
        <begin position="7"/>
        <end position="199"/>
    </location>
</feature>
<dbReference type="PANTHER" id="PTHR33434:SF4">
    <property type="entry name" value="PHOSPHATASE PROTEIN"/>
    <property type="match status" value="1"/>
</dbReference>
<dbReference type="SMART" id="SM01120">
    <property type="entry name" value="Dak2"/>
    <property type="match status" value="1"/>
</dbReference>
<dbReference type="Pfam" id="PF21645">
    <property type="entry name" value="FakA-like_M"/>
    <property type="match status" value="1"/>
</dbReference>
<organism evidence="2 3">
    <name type="scientific">Metamycoplasma hominis</name>
    <name type="common">Mycoplasma hominis</name>
    <dbReference type="NCBI Taxonomy" id="2098"/>
    <lineage>
        <taxon>Bacteria</taxon>
        <taxon>Bacillati</taxon>
        <taxon>Mycoplasmatota</taxon>
        <taxon>Mycoplasmoidales</taxon>
        <taxon>Metamycoplasmataceae</taxon>
        <taxon>Metamycoplasma</taxon>
    </lineage>
</organism>
<dbReference type="AlphaFoldDB" id="A0A454CAC3"/>